<organism evidence="6 9">
    <name type="scientific">Pyrobaculum aerophilum</name>
    <dbReference type="NCBI Taxonomy" id="13773"/>
    <lineage>
        <taxon>Archaea</taxon>
        <taxon>Thermoproteota</taxon>
        <taxon>Thermoprotei</taxon>
        <taxon>Thermoproteales</taxon>
        <taxon>Thermoproteaceae</taxon>
        <taxon>Pyrobaculum</taxon>
    </lineage>
</organism>
<dbReference type="OrthoDB" id="287850at2157"/>
<gene>
    <name evidence="6" type="ORF">CGL51_03385</name>
    <name evidence="7" type="ORF">CGL52_01870</name>
</gene>
<proteinExistence type="inferred from homology"/>
<keyword evidence="3" id="KW-0288">FMN</keyword>
<dbReference type="Pfam" id="PF00881">
    <property type="entry name" value="Nitroreductase"/>
    <property type="match status" value="1"/>
</dbReference>
<evidence type="ECO:0000313" key="9">
    <source>
        <dbReference type="Proteomes" id="UP000257123"/>
    </source>
</evidence>
<keyword evidence="4" id="KW-0560">Oxidoreductase</keyword>
<dbReference type="EMBL" id="NMUF01000003">
    <property type="protein sequence ID" value="RFB00117.1"/>
    <property type="molecule type" value="Genomic_DNA"/>
</dbReference>
<dbReference type="InterPro" id="IPR016446">
    <property type="entry name" value="Flavin_OxRdtase_Frp"/>
</dbReference>
<evidence type="ECO:0000256" key="3">
    <source>
        <dbReference type="ARBA" id="ARBA00022643"/>
    </source>
</evidence>
<dbReference type="PIRSF" id="PIRSF005426">
    <property type="entry name" value="Frp"/>
    <property type="match status" value="1"/>
</dbReference>
<dbReference type="Gene3D" id="3.40.109.10">
    <property type="entry name" value="NADH Oxidase"/>
    <property type="match status" value="1"/>
</dbReference>
<dbReference type="Proteomes" id="UP000257123">
    <property type="component" value="Unassembled WGS sequence"/>
</dbReference>
<evidence type="ECO:0000256" key="1">
    <source>
        <dbReference type="ARBA" id="ARBA00008366"/>
    </source>
</evidence>
<comment type="similarity">
    <text evidence="1">Belongs to the flavin oxidoreductase frp family.</text>
</comment>
<comment type="caution">
    <text evidence="6">The sequence shown here is derived from an EMBL/GenBank/DDBJ whole genome shotgun (WGS) entry which is preliminary data.</text>
</comment>
<dbReference type="GO" id="GO:0016491">
    <property type="term" value="F:oxidoreductase activity"/>
    <property type="evidence" value="ECO:0007669"/>
    <property type="project" value="UniProtKB-KW"/>
</dbReference>
<keyword evidence="2" id="KW-0285">Flavoprotein</keyword>
<dbReference type="InterPro" id="IPR029479">
    <property type="entry name" value="Nitroreductase"/>
</dbReference>
<dbReference type="RefSeq" id="WP_116420686.1">
    <property type="nucleotide sequence ID" value="NZ_NMUE01000007.1"/>
</dbReference>
<dbReference type="SUPFAM" id="SSF55469">
    <property type="entry name" value="FMN-dependent nitroreductase-like"/>
    <property type="match status" value="1"/>
</dbReference>
<reference evidence="8 9" key="1">
    <citation type="submission" date="2017-07" db="EMBL/GenBank/DDBJ databases">
        <title>Draft genome sequence of aerobic hyperthermophilic archaea, Pyrobaculum aerophilum YKB31 and YKB32.</title>
        <authorList>
            <person name="Mochizuki T."/>
            <person name="Berliner A.J."/>
            <person name="Yoshida-Takashima Y."/>
            <person name="Takaki Y."/>
            <person name="Nunoura T."/>
            <person name="Takai K."/>
        </authorList>
    </citation>
    <scope>NUCLEOTIDE SEQUENCE [LARGE SCALE GENOMIC DNA]</scope>
    <source>
        <strain evidence="6 9">YKB31</strain>
        <strain evidence="7 8">YKB32</strain>
    </source>
</reference>
<evidence type="ECO:0000259" key="5">
    <source>
        <dbReference type="Pfam" id="PF00881"/>
    </source>
</evidence>
<dbReference type="AlphaFoldDB" id="A0A371R1G0"/>
<evidence type="ECO:0000256" key="4">
    <source>
        <dbReference type="ARBA" id="ARBA00023002"/>
    </source>
</evidence>
<accession>A0A371R1G0</accession>
<sequence length="238" mass="27427">MEFFEVVNRRRSVRRFKRVKIPEDDVKKIMEAGRLAPTDATLHLWSAVWIRDDVKKSEIAKLIGQPHVEEGSDFFIFLADLYRLRELLKYRGREIVANKLALFVFAAVDAALAAENMALAATALGYGSCFIGAVQNAVYDLVSLLKLPDLTYPLFGLVIGVPDEDPPRRPRLPADMLFHREEYRTYREDELKAAYEIMGRVTRSGDWLRILERYAARDGYFDKRSDLMISVMKRLGFM</sequence>
<dbReference type="PANTHER" id="PTHR43425">
    <property type="entry name" value="OXYGEN-INSENSITIVE NADPH NITROREDUCTASE"/>
    <property type="match status" value="1"/>
</dbReference>
<protein>
    <submittedName>
        <fullName evidence="6">NADPH-dependent oxidoreductase</fullName>
    </submittedName>
</protein>
<evidence type="ECO:0000256" key="2">
    <source>
        <dbReference type="ARBA" id="ARBA00022630"/>
    </source>
</evidence>
<name>A0A371R1G0_9CREN</name>
<dbReference type="PANTHER" id="PTHR43425:SF2">
    <property type="entry name" value="OXYGEN-INSENSITIVE NADPH NITROREDUCTASE"/>
    <property type="match status" value="1"/>
</dbReference>
<evidence type="ECO:0000313" key="7">
    <source>
        <dbReference type="EMBL" id="RFB00117.1"/>
    </source>
</evidence>
<feature type="domain" description="Nitroreductase" evidence="5">
    <location>
        <begin position="9"/>
        <end position="160"/>
    </location>
</feature>
<evidence type="ECO:0000313" key="6">
    <source>
        <dbReference type="EMBL" id="RFA97264.1"/>
    </source>
</evidence>
<dbReference type="EMBL" id="NMUE01000007">
    <property type="protein sequence ID" value="RFA97264.1"/>
    <property type="molecule type" value="Genomic_DNA"/>
</dbReference>
<evidence type="ECO:0000313" key="8">
    <source>
        <dbReference type="Proteomes" id="UP000256877"/>
    </source>
</evidence>
<dbReference type="InterPro" id="IPR000415">
    <property type="entry name" value="Nitroreductase-like"/>
</dbReference>
<dbReference type="Proteomes" id="UP000256877">
    <property type="component" value="Unassembled WGS sequence"/>
</dbReference>